<evidence type="ECO:0000256" key="1">
    <source>
        <dbReference type="SAM" id="SignalP"/>
    </source>
</evidence>
<gene>
    <name evidence="2" type="ORF">HMPREF0381_2573</name>
</gene>
<dbReference type="Proteomes" id="UP000003434">
    <property type="component" value="Unassembled WGS sequence"/>
</dbReference>
<dbReference type="PROSITE" id="PS51257">
    <property type="entry name" value="PROKAR_LIPOPROTEIN"/>
    <property type="match status" value="1"/>
</dbReference>
<dbReference type="EMBL" id="AEPW01000101">
    <property type="protein sequence ID" value="EFU75543.1"/>
    <property type="molecule type" value="Genomic_DNA"/>
</dbReference>
<dbReference type="HOGENOM" id="CLU_051004_0_0_9"/>
<dbReference type="Gene3D" id="1.20.58.1690">
    <property type="match status" value="1"/>
</dbReference>
<evidence type="ECO:0000313" key="2">
    <source>
        <dbReference type="EMBL" id="EFU75543.1"/>
    </source>
</evidence>
<sequence length="333" mass="39614">MKYFIFIFCVAVAIVMCSCVQSNNVEDIRLDYRMSKEFGLKEAQDIVKEMVTFMDKEIELGKSGIARRDSDGFDEYYFSRREDEKRLEEYHRNYLTDETYTYLTQMYEISRYSRGMAQQVERDEKTIYGLRYSIDTQRDFRLKSAGNNELHIEVPFIYHVIISDTLPKEDYGDIVFTKDDVGHWRISKISHWYNDIVFYGLGKRMYLLDNYCKTKSDYEQFVERFGVSSSGDRIPMDILQISYNEILPNSDKLKFGEFINGEFPELFTKLTAYLAMEEIYARHGKPYEKGTFEYEYFNKATAWYKENSDFSENMLNDIEIYNISKLSDYIDGL</sequence>
<keyword evidence="1" id="KW-0732">Signal</keyword>
<organism evidence="2 3">
    <name type="scientific">Lachnoanaerobaculum saburreum DSM 3986</name>
    <dbReference type="NCBI Taxonomy" id="887325"/>
    <lineage>
        <taxon>Bacteria</taxon>
        <taxon>Bacillati</taxon>
        <taxon>Bacillota</taxon>
        <taxon>Clostridia</taxon>
        <taxon>Lachnospirales</taxon>
        <taxon>Lachnospiraceae</taxon>
        <taxon>Lachnoanaerobaculum</taxon>
    </lineage>
</organism>
<dbReference type="RefSeq" id="WP_008752333.1">
    <property type="nucleotide sequence ID" value="NZ_GL622296.1"/>
</dbReference>
<feature type="signal peptide" evidence="1">
    <location>
        <begin position="1"/>
        <end position="22"/>
    </location>
</feature>
<name>E6LRI8_9FIRM</name>
<comment type="caution">
    <text evidence="2">The sequence shown here is derived from an EMBL/GenBank/DDBJ whole genome shotgun (WGS) entry which is preliminary data.</text>
</comment>
<dbReference type="AlphaFoldDB" id="E6LRI8"/>
<proteinExistence type="predicted"/>
<accession>E6LRI8</accession>
<reference evidence="2 3" key="1">
    <citation type="submission" date="2010-12" db="EMBL/GenBank/DDBJ databases">
        <authorList>
            <person name="Muzny D."/>
            <person name="Qin X."/>
            <person name="Deng J."/>
            <person name="Jiang H."/>
            <person name="Liu Y."/>
            <person name="Qu J."/>
            <person name="Song X.-Z."/>
            <person name="Zhang L."/>
            <person name="Thornton R."/>
            <person name="Coyle M."/>
            <person name="Francisco L."/>
            <person name="Jackson L."/>
            <person name="Javaid M."/>
            <person name="Korchina V."/>
            <person name="Kovar C."/>
            <person name="Mata R."/>
            <person name="Mathew T."/>
            <person name="Ngo R."/>
            <person name="Nguyen L."/>
            <person name="Nguyen N."/>
            <person name="Okwuonu G."/>
            <person name="Ongeri F."/>
            <person name="Pham C."/>
            <person name="Simmons D."/>
            <person name="Wilczek-Boney K."/>
            <person name="Hale W."/>
            <person name="Jakkamsetti A."/>
            <person name="Pham P."/>
            <person name="Ruth R."/>
            <person name="San Lucas F."/>
            <person name="Warren J."/>
            <person name="Zhang J."/>
            <person name="Zhao Z."/>
            <person name="Zhou C."/>
            <person name="Zhu D."/>
            <person name="Lee S."/>
            <person name="Bess C."/>
            <person name="Blankenburg K."/>
            <person name="Forbes L."/>
            <person name="Fu Q."/>
            <person name="Gubbala S."/>
            <person name="Hirani K."/>
            <person name="Jayaseelan J.C."/>
            <person name="Lara F."/>
            <person name="Munidasa M."/>
            <person name="Palculict T."/>
            <person name="Patil S."/>
            <person name="Pu L.-L."/>
            <person name="Saada N."/>
            <person name="Tang L."/>
            <person name="Weissenberger G."/>
            <person name="Zhu Y."/>
            <person name="Hemphill L."/>
            <person name="Shang Y."/>
            <person name="Youmans B."/>
            <person name="Ayvaz T."/>
            <person name="Ross M."/>
            <person name="Santibanez J."/>
            <person name="Aqrawi P."/>
            <person name="Gross S."/>
            <person name="Joshi V."/>
            <person name="Fowler G."/>
            <person name="Nazareth L."/>
            <person name="Reid J."/>
            <person name="Worley K."/>
            <person name="Petrosino J."/>
            <person name="Highlander S."/>
            <person name="Gibbs R."/>
        </authorList>
    </citation>
    <scope>NUCLEOTIDE SEQUENCE [LARGE SCALE GENOMIC DNA]</scope>
    <source>
        <strain evidence="2 3">DSM 3986</strain>
    </source>
</reference>
<feature type="chain" id="PRO_5003206247" evidence="1">
    <location>
        <begin position="23"/>
        <end position="333"/>
    </location>
</feature>
<dbReference type="eggNOG" id="ENOG5033PGN">
    <property type="taxonomic scope" value="Bacteria"/>
</dbReference>
<dbReference type="InterPro" id="IPR038434">
    <property type="entry name" value="YARHG_sf"/>
</dbReference>
<protein>
    <submittedName>
        <fullName evidence="2">Uncharacterized protein</fullName>
    </submittedName>
</protein>
<evidence type="ECO:0000313" key="3">
    <source>
        <dbReference type="Proteomes" id="UP000003434"/>
    </source>
</evidence>